<evidence type="ECO:0000256" key="1">
    <source>
        <dbReference type="SAM" id="Phobius"/>
    </source>
</evidence>
<name>A0A2P2Q6Q1_RHIMU</name>
<proteinExistence type="predicted"/>
<organism evidence="2">
    <name type="scientific">Rhizophora mucronata</name>
    <name type="common">Asiatic mangrove</name>
    <dbReference type="NCBI Taxonomy" id="61149"/>
    <lineage>
        <taxon>Eukaryota</taxon>
        <taxon>Viridiplantae</taxon>
        <taxon>Streptophyta</taxon>
        <taxon>Embryophyta</taxon>
        <taxon>Tracheophyta</taxon>
        <taxon>Spermatophyta</taxon>
        <taxon>Magnoliopsida</taxon>
        <taxon>eudicotyledons</taxon>
        <taxon>Gunneridae</taxon>
        <taxon>Pentapetalae</taxon>
        <taxon>rosids</taxon>
        <taxon>fabids</taxon>
        <taxon>Malpighiales</taxon>
        <taxon>Rhizophoraceae</taxon>
        <taxon>Rhizophora</taxon>
    </lineage>
</organism>
<feature type="transmembrane region" description="Helical" evidence="1">
    <location>
        <begin position="6"/>
        <end position="25"/>
    </location>
</feature>
<dbReference type="EMBL" id="GGEC01082160">
    <property type="protein sequence ID" value="MBX62644.1"/>
    <property type="molecule type" value="Transcribed_RNA"/>
</dbReference>
<dbReference type="AlphaFoldDB" id="A0A2P2Q6Q1"/>
<accession>A0A2P2Q6Q1</accession>
<keyword evidence="1" id="KW-0472">Membrane</keyword>
<keyword evidence="1" id="KW-0812">Transmembrane</keyword>
<protein>
    <submittedName>
        <fullName evidence="2">Uncharacterized protein</fullName>
    </submittedName>
</protein>
<evidence type="ECO:0000313" key="2">
    <source>
        <dbReference type="EMBL" id="MBX62644.1"/>
    </source>
</evidence>
<keyword evidence="1" id="KW-1133">Transmembrane helix</keyword>
<reference evidence="2" key="1">
    <citation type="submission" date="2018-02" db="EMBL/GenBank/DDBJ databases">
        <title>Rhizophora mucronata_Transcriptome.</title>
        <authorList>
            <person name="Meera S.P."/>
            <person name="Sreeshan A."/>
            <person name="Augustine A."/>
        </authorList>
    </citation>
    <scope>NUCLEOTIDE SEQUENCE</scope>
    <source>
        <tissue evidence="2">Leaf</tissue>
    </source>
</reference>
<sequence length="29" mass="3320">MKAHLTFYSMFSMNIVLHFAVCTSLSPKD</sequence>